<evidence type="ECO:0000256" key="2">
    <source>
        <dbReference type="RuleBase" id="RU003719"/>
    </source>
</evidence>
<feature type="domain" description="D-isomer specific 2-hydroxyacid dehydrogenase NAD-binding" evidence="4">
    <location>
        <begin position="110"/>
        <end position="288"/>
    </location>
</feature>
<sequence>MEKVLVTRQISDDALALIRNSGYEVRVYTERKNISQDELIKMCEGHAGLLSVGPNKIDERFLSACPQLKGIALMSVGFDKVDLNAANKHRIPISNTPDVLSEATADTAFLLMLSVARNAFYMHKSIERGEWNFFDPMQNLGQELYGKTLGILGLGRIGLEMAKKAKTAYNMNIIYHNRNRNEQAEKELDARYLSFDELLQQSDVVSVHVNLTEETKGLFDMEAFAKMKPNAIFINTARGAIHNEVDLLSALQNGTIWGAGLDVTNPEPMDRNNPLLNMENVCVLPHIGSATKETREKMAMMAAENIVAALKGERMPQVINAEVYESL</sequence>
<keyword evidence="6" id="KW-1185">Reference proteome</keyword>
<dbReference type="PANTHER" id="PTHR10996">
    <property type="entry name" value="2-HYDROXYACID DEHYDROGENASE-RELATED"/>
    <property type="match status" value="1"/>
</dbReference>
<dbReference type="Gene3D" id="3.40.50.720">
    <property type="entry name" value="NAD(P)-binding Rossmann-like Domain"/>
    <property type="match status" value="2"/>
</dbReference>
<dbReference type="InterPro" id="IPR006140">
    <property type="entry name" value="D-isomer_DH_NAD-bd"/>
</dbReference>
<organism evidence="5 6">
    <name type="scientific">Pedobacter ureilyticus</name>
    <dbReference type="NCBI Taxonomy" id="1393051"/>
    <lineage>
        <taxon>Bacteria</taxon>
        <taxon>Pseudomonadati</taxon>
        <taxon>Bacteroidota</taxon>
        <taxon>Sphingobacteriia</taxon>
        <taxon>Sphingobacteriales</taxon>
        <taxon>Sphingobacteriaceae</taxon>
        <taxon>Pedobacter</taxon>
    </lineage>
</organism>
<evidence type="ECO:0000313" key="6">
    <source>
        <dbReference type="Proteomes" id="UP001517247"/>
    </source>
</evidence>
<feature type="domain" description="D-isomer specific 2-hydroxyacid dehydrogenase catalytic" evidence="3">
    <location>
        <begin position="4"/>
        <end position="320"/>
    </location>
</feature>
<evidence type="ECO:0000256" key="1">
    <source>
        <dbReference type="ARBA" id="ARBA00023002"/>
    </source>
</evidence>
<dbReference type="InterPro" id="IPR006139">
    <property type="entry name" value="D-isomer_2_OHA_DH_cat_dom"/>
</dbReference>
<dbReference type="CDD" id="cd05301">
    <property type="entry name" value="GDH"/>
    <property type="match status" value="1"/>
</dbReference>
<dbReference type="Pfam" id="PF00389">
    <property type="entry name" value="2-Hacid_dh"/>
    <property type="match status" value="1"/>
</dbReference>
<dbReference type="GO" id="GO:0016491">
    <property type="term" value="F:oxidoreductase activity"/>
    <property type="evidence" value="ECO:0007669"/>
    <property type="project" value="UniProtKB-KW"/>
</dbReference>
<reference evidence="5 6" key="1">
    <citation type="submission" date="2024-12" db="EMBL/GenBank/DDBJ databases">
        <authorList>
            <person name="Hu S."/>
        </authorList>
    </citation>
    <scope>NUCLEOTIDE SEQUENCE [LARGE SCALE GENOMIC DNA]</scope>
    <source>
        <strain evidence="5 6">THG-T11</strain>
    </source>
</reference>
<dbReference type="RefSeq" id="WP_138722514.1">
    <property type="nucleotide sequence ID" value="NZ_SSHJ02000005.1"/>
</dbReference>
<dbReference type="SUPFAM" id="SSF52283">
    <property type="entry name" value="Formate/glycerate dehydrogenase catalytic domain-like"/>
    <property type="match status" value="1"/>
</dbReference>
<dbReference type="SUPFAM" id="SSF51735">
    <property type="entry name" value="NAD(P)-binding Rossmann-fold domains"/>
    <property type="match status" value="1"/>
</dbReference>
<comment type="similarity">
    <text evidence="2">Belongs to the D-isomer specific 2-hydroxyacid dehydrogenase family.</text>
</comment>
<gene>
    <name evidence="5" type="ORF">E6A44_007480</name>
</gene>
<comment type="caution">
    <text evidence="5">The sequence shown here is derived from an EMBL/GenBank/DDBJ whole genome shotgun (WGS) entry which is preliminary data.</text>
</comment>
<keyword evidence="1 2" id="KW-0560">Oxidoreductase</keyword>
<protein>
    <submittedName>
        <fullName evidence="5">2-hydroxyacid dehydrogenase</fullName>
        <ecNumber evidence="5">1.1.1.-</ecNumber>
    </submittedName>
</protein>
<dbReference type="InterPro" id="IPR036291">
    <property type="entry name" value="NAD(P)-bd_dom_sf"/>
</dbReference>
<evidence type="ECO:0000313" key="5">
    <source>
        <dbReference type="EMBL" id="MFN0255407.1"/>
    </source>
</evidence>
<proteinExistence type="inferred from homology"/>
<evidence type="ECO:0000259" key="4">
    <source>
        <dbReference type="Pfam" id="PF02826"/>
    </source>
</evidence>
<dbReference type="EMBL" id="SSHJ02000005">
    <property type="protein sequence ID" value="MFN0255407.1"/>
    <property type="molecule type" value="Genomic_DNA"/>
</dbReference>
<dbReference type="EC" id="1.1.1.-" evidence="5"/>
<dbReference type="PROSITE" id="PS00065">
    <property type="entry name" value="D_2_HYDROXYACID_DH_1"/>
    <property type="match status" value="1"/>
</dbReference>
<dbReference type="PANTHER" id="PTHR10996:SF283">
    <property type="entry name" value="GLYOXYLATE_HYDROXYPYRUVATE REDUCTASE B"/>
    <property type="match status" value="1"/>
</dbReference>
<dbReference type="Proteomes" id="UP001517247">
    <property type="component" value="Unassembled WGS sequence"/>
</dbReference>
<dbReference type="Pfam" id="PF02826">
    <property type="entry name" value="2-Hacid_dh_C"/>
    <property type="match status" value="1"/>
</dbReference>
<evidence type="ECO:0000259" key="3">
    <source>
        <dbReference type="Pfam" id="PF00389"/>
    </source>
</evidence>
<accession>A0ABW9J4E5</accession>
<name>A0ABW9J4E5_9SPHI</name>
<dbReference type="InterPro" id="IPR029752">
    <property type="entry name" value="D-isomer_DH_CS1"/>
</dbReference>
<dbReference type="InterPro" id="IPR050223">
    <property type="entry name" value="D-isomer_2-hydroxyacid_DH"/>
</dbReference>